<dbReference type="GO" id="GO:0006364">
    <property type="term" value="P:rRNA processing"/>
    <property type="evidence" value="ECO:0007669"/>
    <property type="project" value="UniProtKB-UniRule"/>
</dbReference>
<dbReference type="SUPFAM" id="SSF50346">
    <property type="entry name" value="PRC-barrel domain"/>
    <property type="match status" value="1"/>
</dbReference>
<evidence type="ECO:0000256" key="1">
    <source>
        <dbReference type="ARBA" id="ARBA00022490"/>
    </source>
</evidence>
<dbReference type="Gene3D" id="2.30.30.240">
    <property type="entry name" value="PRC-barrel domain"/>
    <property type="match status" value="1"/>
</dbReference>
<evidence type="ECO:0000259" key="7">
    <source>
        <dbReference type="Pfam" id="PF24986"/>
    </source>
</evidence>
<gene>
    <name evidence="5" type="primary">rimM</name>
    <name evidence="8" type="ORF">A1353_03050</name>
</gene>
<dbReference type="HAMAP" id="MF_00014">
    <property type="entry name" value="Ribosome_mat_RimM"/>
    <property type="match status" value="1"/>
</dbReference>
<comment type="subcellular location">
    <subcellularLocation>
        <location evidence="5">Cytoplasm</location>
    </subcellularLocation>
</comment>
<dbReference type="Pfam" id="PF01782">
    <property type="entry name" value="RimM"/>
    <property type="match status" value="1"/>
</dbReference>
<comment type="caution">
    <text evidence="8">The sequence shown here is derived from an EMBL/GenBank/DDBJ whole genome shotgun (WGS) entry which is preliminary data.</text>
</comment>
<evidence type="ECO:0000256" key="4">
    <source>
        <dbReference type="ARBA" id="ARBA00023186"/>
    </source>
</evidence>
<dbReference type="SUPFAM" id="SSF50447">
    <property type="entry name" value="Translation proteins"/>
    <property type="match status" value="1"/>
</dbReference>
<dbReference type="GO" id="GO:0043022">
    <property type="term" value="F:ribosome binding"/>
    <property type="evidence" value="ECO:0007669"/>
    <property type="project" value="InterPro"/>
</dbReference>
<evidence type="ECO:0000313" key="8">
    <source>
        <dbReference type="EMBL" id="OAH96622.1"/>
    </source>
</evidence>
<accession>A0A177LUJ1</accession>
<protein>
    <recommendedName>
        <fullName evidence="5">Ribosome maturation factor RimM</fullName>
    </recommendedName>
</protein>
<dbReference type="EMBL" id="LUUH01000110">
    <property type="protein sequence ID" value="OAH96622.1"/>
    <property type="molecule type" value="Genomic_DNA"/>
</dbReference>
<evidence type="ECO:0000313" key="9">
    <source>
        <dbReference type="Proteomes" id="UP000077763"/>
    </source>
</evidence>
<dbReference type="InterPro" id="IPR009000">
    <property type="entry name" value="Transl_B-barrel_sf"/>
</dbReference>
<evidence type="ECO:0000259" key="6">
    <source>
        <dbReference type="Pfam" id="PF01782"/>
    </source>
</evidence>
<evidence type="ECO:0000256" key="5">
    <source>
        <dbReference type="HAMAP-Rule" id="MF_00014"/>
    </source>
</evidence>
<dbReference type="InterPro" id="IPR011961">
    <property type="entry name" value="RimM"/>
</dbReference>
<organism evidence="8 9">
    <name type="scientific">Methylomonas methanica</name>
    <dbReference type="NCBI Taxonomy" id="421"/>
    <lineage>
        <taxon>Bacteria</taxon>
        <taxon>Pseudomonadati</taxon>
        <taxon>Pseudomonadota</taxon>
        <taxon>Gammaproteobacteria</taxon>
        <taxon>Methylococcales</taxon>
        <taxon>Methylococcaceae</taxon>
        <taxon>Methylomonas</taxon>
    </lineage>
</organism>
<keyword evidence="3 5" id="KW-0698">rRNA processing</keyword>
<feature type="domain" description="RimM N-terminal" evidence="6">
    <location>
        <begin position="12"/>
        <end position="92"/>
    </location>
</feature>
<dbReference type="PANTHER" id="PTHR33692:SF1">
    <property type="entry name" value="RIBOSOME MATURATION FACTOR RIMM"/>
    <property type="match status" value="1"/>
</dbReference>
<comment type="subunit">
    <text evidence="5">Binds ribosomal protein uS19.</text>
</comment>
<keyword evidence="4 5" id="KW-0143">Chaperone</keyword>
<reference evidence="8 9" key="1">
    <citation type="submission" date="2016-03" db="EMBL/GenBank/DDBJ databases">
        <authorList>
            <person name="Ploux O."/>
        </authorList>
    </citation>
    <scope>NUCLEOTIDE SEQUENCE [LARGE SCALE GENOMIC DNA]</scope>
    <source>
        <strain evidence="8 9">R-45371</strain>
    </source>
</reference>
<dbReference type="PANTHER" id="PTHR33692">
    <property type="entry name" value="RIBOSOME MATURATION FACTOR RIMM"/>
    <property type="match status" value="1"/>
</dbReference>
<keyword evidence="1 5" id="KW-0963">Cytoplasm</keyword>
<evidence type="ECO:0000256" key="3">
    <source>
        <dbReference type="ARBA" id="ARBA00022552"/>
    </source>
</evidence>
<dbReference type="GO" id="GO:0042274">
    <property type="term" value="P:ribosomal small subunit biogenesis"/>
    <property type="evidence" value="ECO:0007669"/>
    <property type="project" value="UniProtKB-UniRule"/>
</dbReference>
<comment type="similarity">
    <text evidence="5">Belongs to the RimM family.</text>
</comment>
<keyword evidence="2 5" id="KW-0690">Ribosome biogenesis</keyword>
<dbReference type="Gene3D" id="2.40.30.60">
    <property type="entry name" value="RimM"/>
    <property type="match status" value="1"/>
</dbReference>
<dbReference type="NCBIfam" id="TIGR02273">
    <property type="entry name" value="16S_RimM"/>
    <property type="match status" value="1"/>
</dbReference>
<feature type="domain" description="Ribosome maturation factor RimM PRC barrel" evidence="7">
    <location>
        <begin position="104"/>
        <end position="170"/>
    </location>
</feature>
<dbReference type="Pfam" id="PF24986">
    <property type="entry name" value="PRC_RimM"/>
    <property type="match status" value="1"/>
</dbReference>
<dbReference type="GO" id="GO:0005737">
    <property type="term" value="C:cytoplasm"/>
    <property type="evidence" value="ECO:0007669"/>
    <property type="project" value="UniProtKB-SubCell"/>
</dbReference>
<comment type="domain">
    <text evidence="5">The PRC barrel domain binds ribosomal protein uS19.</text>
</comment>
<dbReference type="InterPro" id="IPR036976">
    <property type="entry name" value="RimM_N_sf"/>
</dbReference>
<comment type="function">
    <text evidence="5">An accessory protein needed during the final step in the assembly of 30S ribosomal subunit, possibly for assembly of the head region. Essential for efficient processing of 16S rRNA. May be needed both before and after RbfA during the maturation of 16S rRNA. It has affinity for free ribosomal 30S subunits but not for 70S ribosomes.</text>
</comment>
<sequence length="172" mass="19131">MLVLPAGEFLNVGQVSGVFGVKGWVKIYSFTDPRENILQYSPWILQKNSQIQEVKLLGGRRQGSLVVAELQGISDRDLAAELMGADILIRKQQLPKAGDGEYYWADLIGLEVRNQEGCKLGKVDYLLETGANDVLVVVDGDVERLIPFLQQSTILKIDLDDGLIIVDWDPDF</sequence>
<dbReference type="InterPro" id="IPR056792">
    <property type="entry name" value="PRC_RimM"/>
</dbReference>
<dbReference type="GO" id="GO:0005840">
    <property type="term" value="C:ribosome"/>
    <property type="evidence" value="ECO:0007669"/>
    <property type="project" value="InterPro"/>
</dbReference>
<dbReference type="Proteomes" id="UP000077763">
    <property type="component" value="Unassembled WGS sequence"/>
</dbReference>
<dbReference type="AlphaFoldDB" id="A0A177LUJ1"/>
<dbReference type="InterPro" id="IPR002676">
    <property type="entry name" value="RimM_N"/>
</dbReference>
<proteinExistence type="inferred from homology"/>
<name>A0A177LUJ1_METMH</name>
<evidence type="ECO:0000256" key="2">
    <source>
        <dbReference type="ARBA" id="ARBA00022517"/>
    </source>
</evidence>
<dbReference type="InterPro" id="IPR011033">
    <property type="entry name" value="PRC_barrel-like_sf"/>
</dbReference>